<sequence length="583" mass="66784">MVIKMKIYIDFEGERKCFCDPIKIIKSNDYRSIKQLIDEIENFTNKGYYACGYLAYESAMGFSESNKTKIIKSSNHDLPLLLFGIFDNYTSEPIPDSDHFSPLSLKLSCDTDINEYQQKIDYIRTQIELGNTYQTNYTIQFSAPFNDDPLDYYHFLQKNNLANYCAYIEFENYHILSISPELFFKLEDKTITTKPMKGTTARGLTTQQDKQQIKLLQSEKNLAENMMIVDLLRNDLSKISKPGSVTVPHLFTAEKYPTVWQLTSTIQGVVKDNINLYQLLQALFPCGSITGAPKASTMQIISNIENSARGVYCGSIGYIEPFMKKAIFNIPIRTLTINNQQLNYGVGGGITWDSSADDEYNEVLAKTAILHRTLSIPEYIIETLLLENGEFWLLNAHLERLDNSTQYFDFTCDIQTIKQTLTKLAQKYPLGKYKVRLLQSKSGQSEISIDLLTTSMVINNIAFAPKSVDKHNVFLYHKTTNRQHFPQLTVGKEFINYNQHDEITEFVNGNIALLINDKWITPAITSGLLAGTMRQHYLNQHKLIEKTINKKDILLADKIAFINSVRGWIEIDEQVFSELKKQL</sequence>
<dbReference type="InterPro" id="IPR043132">
    <property type="entry name" value="BCAT-like_C"/>
</dbReference>
<feature type="domain" description="Chorismate-utilising enzyme C-terminal" evidence="1">
    <location>
        <begin position="114"/>
        <end position="366"/>
    </location>
</feature>
<accession>A0A242NSN1</accession>
<dbReference type="InterPro" id="IPR043131">
    <property type="entry name" value="BCAT-like_N"/>
</dbReference>
<evidence type="ECO:0000313" key="2">
    <source>
        <dbReference type="EMBL" id="OTQ48595.1"/>
    </source>
</evidence>
<dbReference type="PRINTS" id="PR00095">
    <property type="entry name" value="ANTSNTHASEI"/>
</dbReference>
<organism evidence="2 3">
    <name type="scientific">Gilliamella apis</name>
    <dbReference type="NCBI Taxonomy" id="1970738"/>
    <lineage>
        <taxon>Bacteria</taxon>
        <taxon>Pseudomonadati</taxon>
        <taxon>Pseudomonadota</taxon>
        <taxon>Gammaproteobacteria</taxon>
        <taxon>Orbales</taxon>
        <taxon>Orbaceae</taxon>
        <taxon>Gilliamella</taxon>
    </lineage>
</organism>
<dbReference type="InterPro" id="IPR015890">
    <property type="entry name" value="Chorismate_C"/>
</dbReference>
<dbReference type="InterPro" id="IPR005802">
    <property type="entry name" value="ADC_synth_comp_1"/>
</dbReference>
<dbReference type="Proteomes" id="UP000194968">
    <property type="component" value="Unassembled WGS sequence"/>
</dbReference>
<gene>
    <name evidence="2" type="ORF">B6D06_09185</name>
</gene>
<dbReference type="InterPro" id="IPR036038">
    <property type="entry name" value="Aminotransferase-like"/>
</dbReference>
<reference evidence="2 3" key="1">
    <citation type="submission" date="2017-03" db="EMBL/GenBank/DDBJ databases">
        <title>Comparative genomics of honeybee gut symbionts reveal geographically distinct and subgroup specific antibiotic resistance.</title>
        <authorList>
            <person name="Ludvigsen J."/>
            <person name="Porcellato D."/>
            <person name="Labee-Lund T.M."/>
            <person name="Amdam G.V."/>
            <person name="Rudi K."/>
        </authorList>
    </citation>
    <scope>NUCLEOTIDE SEQUENCE [LARGE SCALE GENOMIC DNA]</scope>
    <source>
        <strain evidence="2 3">A-4-12</strain>
    </source>
</reference>
<comment type="caution">
    <text evidence="2">The sequence shown here is derived from an EMBL/GenBank/DDBJ whole genome shotgun (WGS) entry which is preliminary data.</text>
</comment>
<protein>
    <submittedName>
        <fullName evidence="2">Aminodeoxychorismate synthase, component I</fullName>
    </submittedName>
</protein>
<dbReference type="SUPFAM" id="SSF56752">
    <property type="entry name" value="D-aminoacid aminotransferase-like PLP-dependent enzymes"/>
    <property type="match status" value="1"/>
</dbReference>
<dbReference type="OrthoDB" id="9803598at2"/>
<evidence type="ECO:0000259" key="1">
    <source>
        <dbReference type="Pfam" id="PF00425"/>
    </source>
</evidence>
<dbReference type="GO" id="GO:0009396">
    <property type="term" value="P:folic acid-containing compound biosynthetic process"/>
    <property type="evidence" value="ECO:0007669"/>
    <property type="project" value="InterPro"/>
</dbReference>
<dbReference type="Pfam" id="PF01063">
    <property type="entry name" value="Aminotran_4"/>
    <property type="match status" value="1"/>
</dbReference>
<dbReference type="PANTHER" id="PTHR11236">
    <property type="entry name" value="AMINOBENZOATE/ANTHRANILATE SYNTHASE"/>
    <property type="match status" value="1"/>
</dbReference>
<dbReference type="SUPFAM" id="SSF56322">
    <property type="entry name" value="ADC synthase"/>
    <property type="match status" value="1"/>
</dbReference>
<name>A0A242NSN1_9GAMM</name>
<dbReference type="InterPro" id="IPR019999">
    <property type="entry name" value="Anth_synth_I-like"/>
</dbReference>
<dbReference type="GO" id="GO:0000162">
    <property type="term" value="P:L-tryptophan biosynthetic process"/>
    <property type="evidence" value="ECO:0007669"/>
    <property type="project" value="TreeGrafter"/>
</dbReference>
<dbReference type="GO" id="GO:0046820">
    <property type="term" value="F:4-amino-4-deoxychorismate synthase activity"/>
    <property type="evidence" value="ECO:0007669"/>
    <property type="project" value="TreeGrafter"/>
</dbReference>
<dbReference type="AlphaFoldDB" id="A0A242NSN1"/>
<evidence type="ECO:0000313" key="3">
    <source>
        <dbReference type="Proteomes" id="UP000194968"/>
    </source>
</evidence>
<dbReference type="Gene3D" id="3.30.470.10">
    <property type="match status" value="1"/>
</dbReference>
<dbReference type="Gene3D" id="3.20.10.10">
    <property type="entry name" value="D-amino Acid Aminotransferase, subunit A, domain 2"/>
    <property type="match status" value="1"/>
</dbReference>
<proteinExistence type="predicted"/>
<dbReference type="Gene3D" id="3.60.120.10">
    <property type="entry name" value="Anthranilate synthase"/>
    <property type="match status" value="1"/>
</dbReference>
<dbReference type="NCBIfam" id="TIGR00553">
    <property type="entry name" value="pabB"/>
    <property type="match status" value="1"/>
</dbReference>
<dbReference type="InterPro" id="IPR001544">
    <property type="entry name" value="Aminotrans_IV"/>
</dbReference>
<dbReference type="EMBL" id="NASK01000101">
    <property type="protein sequence ID" value="OTQ48595.1"/>
    <property type="molecule type" value="Genomic_DNA"/>
</dbReference>
<dbReference type="PANTHER" id="PTHR11236:SF50">
    <property type="entry name" value="AMINODEOXYCHORISMATE SYNTHASE COMPONENT 1"/>
    <property type="match status" value="1"/>
</dbReference>
<dbReference type="InterPro" id="IPR005801">
    <property type="entry name" value="ADC_synthase"/>
</dbReference>
<dbReference type="Pfam" id="PF00425">
    <property type="entry name" value="Chorismate_bind"/>
    <property type="match status" value="1"/>
</dbReference>